<dbReference type="GO" id="GO:0006260">
    <property type="term" value="P:DNA replication"/>
    <property type="evidence" value="ECO:0007669"/>
    <property type="project" value="InterPro"/>
</dbReference>
<dbReference type="GO" id="GO:0003677">
    <property type="term" value="F:DNA binding"/>
    <property type="evidence" value="ECO:0007669"/>
    <property type="project" value="InterPro"/>
</dbReference>
<dbReference type="GO" id="GO:0003887">
    <property type="term" value="F:DNA-directed DNA polymerase activity"/>
    <property type="evidence" value="ECO:0007669"/>
    <property type="project" value="InterPro"/>
</dbReference>
<evidence type="ECO:0000313" key="1">
    <source>
        <dbReference type="EMBL" id="PQV58712.1"/>
    </source>
</evidence>
<dbReference type="RefSeq" id="WP_105512964.1">
    <property type="nucleotide sequence ID" value="NZ_PVEP01000001.1"/>
</dbReference>
<dbReference type="InterPro" id="IPR036768">
    <property type="entry name" value="PolIII_chi_sf"/>
</dbReference>
<sequence length="154" mass="16628">MPNALFYHLTRSPMEATLPMLLTRSLEAGWHVVVRGVDKGRMDWLDQRLWAGPEEGFLPHGLAGGAHDAAQPVLLTTGREMPNAAQCLMSIDGAGVDPAECAGLERICVIFDGNDPAAVQTARDQWKVLTGAGIAAQYWSEESGRWQKKAESGG</sequence>
<dbReference type="Proteomes" id="UP000238338">
    <property type="component" value="Unassembled WGS sequence"/>
</dbReference>
<proteinExistence type="predicted"/>
<dbReference type="EMBL" id="PVEP01000001">
    <property type="protein sequence ID" value="PQV58712.1"/>
    <property type="molecule type" value="Genomic_DNA"/>
</dbReference>
<dbReference type="SUPFAM" id="SSF102400">
    <property type="entry name" value="DNA polymerase III chi subunit"/>
    <property type="match status" value="1"/>
</dbReference>
<protein>
    <submittedName>
        <fullName evidence="1">DNA polymerase III chi subunit</fullName>
    </submittedName>
</protein>
<organism evidence="1 2">
    <name type="scientific">Albidovulum denitrificans</name>
    <dbReference type="NCBI Taxonomy" id="404881"/>
    <lineage>
        <taxon>Bacteria</taxon>
        <taxon>Pseudomonadati</taxon>
        <taxon>Pseudomonadota</taxon>
        <taxon>Alphaproteobacteria</taxon>
        <taxon>Rhodobacterales</taxon>
        <taxon>Paracoccaceae</taxon>
        <taxon>Albidovulum</taxon>
    </lineage>
</organism>
<dbReference type="PANTHER" id="PTHR38767:SF1">
    <property type="entry name" value="DNA POLYMERASE III SUBUNIT CHI"/>
    <property type="match status" value="1"/>
</dbReference>
<gene>
    <name evidence="1" type="ORF">LX70_00524</name>
</gene>
<reference evidence="1 2" key="1">
    <citation type="submission" date="2018-02" db="EMBL/GenBank/DDBJ databases">
        <title>Genomic Encyclopedia of Archaeal and Bacterial Type Strains, Phase II (KMG-II): from individual species to whole genera.</title>
        <authorList>
            <person name="Goeker M."/>
        </authorList>
    </citation>
    <scope>NUCLEOTIDE SEQUENCE [LARGE SCALE GENOMIC DNA]</scope>
    <source>
        <strain evidence="1 2">DSM 18921</strain>
    </source>
</reference>
<name>A0A2S8SDA0_9RHOB</name>
<dbReference type="Gene3D" id="3.40.50.10110">
    <property type="entry name" value="DNA polymerase III subunit chi"/>
    <property type="match status" value="1"/>
</dbReference>
<comment type="caution">
    <text evidence="1">The sequence shown here is derived from an EMBL/GenBank/DDBJ whole genome shotgun (WGS) entry which is preliminary data.</text>
</comment>
<dbReference type="PANTHER" id="PTHR38767">
    <property type="entry name" value="DNA POLYMERASE III SUBUNIT CHI"/>
    <property type="match status" value="1"/>
</dbReference>
<evidence type="ECO:0000313" key="2">
    <source>
        <dbReference type="Proteomes" id="UP000238338"/>
    </source>
</evidence>
<dbReference type="AlphaFoldDB" id="A0A2S8SDA0"/>
<dbReference type="GO" id="GO:0032298">
    <property type="term" value="P:positive regulation of DNA-templated DNA replication initiation"/>
    <property type="evidence" value="ECO:0007669"/>
    <property type="project" value="TreeGrafter"/>
</dbReference>
<dbReference type="OrthoDB" id="9795973at2"/>
<dbReference type="NCBIfam" id="NF004347">
    <property type="entry name" value="PRK05728.1-4"/>
    <property type="match status" value="1"/>
</dbReference>
<keyword evidence="2" id="KW-1185">Reference proteome</keyword>
<dbReference type="Pfam" id="PF04364">
    <property type="entry name" value="DNA_pol3_chi"/>
    <property type="match status" value="1"/>
</dbReference>
<dbReference type="InterPro" id="IPR007459">
    <property type="entry name" value="DNA_pol3_chi"/>
</dbReference>
<accession>A0A2S8SDA0</accession>